<dbReference type="VEuPathDB" id="PlasmoDB:PmUG01_12063500"/>
<keyword evidence="14" id="KW-0732">Signal</keyword>
<dbReference type="GO" id="GO:0050661">
    <property type="term" value="F:NADP binding"/>
    <property type="evidence" value="ECO:0007669"/>
    <property type="project" value="TreeGrafter"/>
</dbReference>
<evidence type="ECO:0000259" key="15">
    <source>
        <dbReference type="SMART" id="SM01002"/>
    </source>
</evidence>
<dbReference type="PANTHER" id="PTHR10160:SF19">
    <property type="entry name" value="PROTON-TRANSLOCATING NAD(P)(+) TRANSHYDROGENASE"/>
    <property type="match status" value="1"/>
</dbReference>
<dbReference type="AlphaFoldDB" id="A0A1C3L1I4"/>
<feature type="domain" description="Alanine dehydrogenase/pyridine nucleotide transhydrogenase N-terminal" evidence="16">
    <location>
        <begin position="675"/>
        <end position="801"/>
    </location>
</feature>
<feature type="chain" id="PRO_5008678275" description="proton-translocating NAD(P)(+) transhydrogenase" evidence="14">
    <location>
        <begin position="24"/>
        <end position="1207"/>
    </location>
</feature>
<keyword evidence="9 13" id="KW-1133">Transmembrane helix</keyword>
<dbReference type="InterPro" id="IPR036291">
    <property type="entry name" value="NAD(P)-bd_dom_sf"/>
</dbReference>
<evidence type="ECO:0000256" key="8">
    <source>
        <dbReference type="ARBA" id="ARBA00022967"/>
    </source>
</evidence>
<evidence type="ECO:0000256" key="13">
    <source>
        <dbReference type="SAM" id="Phobius"/>
    </source>
</evidence>
<dbReference type="FunFam" id="3.40.50.1220:FF:000002">
    <property type="entry name" value="NAD(P) transhydrogenase subunit beta"/>
    <property type="match status" value="1"/>
</dbReference>
<evidence type="ECO:0000256" key="12">
    <source>
        <dbReference type="ARBA" id="ARBA00048202"/>
    </source>
</evidence>
<feature type="transmembrane region" description="Helical" evidence="13">
    <location>
        <begin position="236"/>
        <end position="261"/>
    </location>
</feature>
<dbReference type="Pfam" id="PF01262">
    <property type="entry name" value="AlaDh_PNT_C"/>
    <property type="match status" value="1"/>
</dbReference>
<keyword evidence="7" id="KW-0521">NADP</keyword>
<dbReference type="GO" id="GO:0006740">
    <property type="term" value="P:NADPH regeneration"/>
    <property type="evidence" value="ECO:0007669"/>
    <property type="project" value="TreeGrafter"/>
</dbReference>
<keyword evidence="10" id="KW-0520">NAD</keyword>
<dbReference type="PANTHER" id="PTHR10160">
    <property type="entry name" value="NAD(P) TRANSHYDROGENASE"/>
    <property type="match status" value="1"/>
</dbReference>
<evidence type="ECO:0000256" key="3">
    <source>
        <dbReference type="ARBA" id="ARBA00022475"/>
    </source>
</evidence>
<feature type="domain" description="Alanine dehydrogenase/pyridine nucleotide transhydrogenase NAD(H)-binding" evidence="15">
    <location>
        <begin position="810"/>
        <end position="986"/>
    </location>
</feature>
<feature type="transmembrane region" description="Helical" evidence="13">
    <location>
        <begin position="352"/>
        <end position="371"/>
    </location>
</feature>
<evidence type="ECO:0000256" key="5">
    <source>
        <dbReference type="ARBA" id="ARBA00022692"/>
    </source>
</evidence>
<feature type="transmembrane region" description="Helical" evidence="13">
    <location>
        <begin position="1178"/>
        <end position="1197"/>
    </location>
</feature>
<dbReference type="Gene3D" id="3.40.50.1220">
    <property type="entry name" value="TPP-binding domain"/>
    <property type="match status" value="1"/>
</dbReference>
<dbReference type="GO" id="GO:0008750">
    <property type="term" value="F:proton-translocating NAD(P)+ transhydrogenase activity"/>
    <property type="evidence" value="ECO:0007669"/>
    <property type="project" value="UniProtKB-EC"/>
</dbReference>
<dbReference type="Gene3D" id="3.40.50.720">
    <property type="entry name" value="NAD(P)-binding Rossmann-like Domain"/>
    <property type="match status" value="2"/>
</dbReference>
<gene>
    <name evidence="17" type="primary">PmlGA01_120056800</name>
    <name evidence="17" type="ORF">PMLGA01_120056800</name>
</gene>
<keyword evidence="3" id="KW-1003">Cell membrane</keyword>
<dbReference type="Pfam" id="PF05222">
    <property type="entry name" value="AlaDh_PNT_N"/>
    <property type="match status" value="1"/>
</dbReference>
<feature type="transmembrane region" description="Helical" evidence="13">
    <location>
        <begin position="1122"/>
        <end position="1142"/>
    </location>
</feature>
<dbReference type="InterPro" id="IPR024605">
    <property type="entry name" value="NADP_transhyd_a_C"/>
</dbReference>
<feature type="transmembrane region" description="Helical" evidence="13">
    <location>
        <begin position="116"/>
        <end position="135"/>
    </location>
</feature>
<evidence type="ECO:0000313" key="18">
    <source>
        <dbReference type="Proteomes" id="UP000219799"/>
    </source>
</evidence>
<comment type="subcellular location">
    <subcellularLocation>
        <location evidence="1">Cell inner membrane</location>
        <topology evidence="1">Multi-pass membrane protein</topology>
    </subcellularLocation>
</comment>
<dbReference type="EMBL" id="LT594500">
    <property type="protein sequence ID" value="SBT80402.1"/>
    <property type="molecule type" value="Genomic_DNA"/>
</dbReference>
<keyword evidence="6" id="KW-0547">Nucleotide-binding</keyword>
<keyword evidence="11 13" id="KW-0472">Membrane</keyword>
<protein>
    <recommendedName>
        <fullName evidence="2">proton-translocating NAD(P)(+) transhydrogenase</fullName>
        <ecNumber evidence="2">7.1.1.1</ecNumber>
    </recommendedName>
</protein>
<dbReference type="PROSITE" id="PS00837">
    <property type="entry name" value="ALADH_PNT_2"/>
    <property type="match status" value="1"/>
</dbReference>
<proteinExistence type="predicted"/>
<evidence type="ECO:0000256" key="9">
    <source>
        <dbReference type="ARBA" id="ARBA00022989"/>
    </source>
</evidence>
<feature type="transmembrane region" description="Helical" evidence="13">
    <location>
        <begin position="273"/>
        <end position="290"/>
    </location>
</feature>
<evidence type="ECO:0000256" key="1">
    <source>
        <dbReference type="ARBA" id="ARBA00004429"/>
    </source>
</evidence>
<dbReference type="Pfam" id="PF12769">
    <property type="entry name" value="PNTB_4TM"/>
    <property type="match status" value="1"/>
</dbReference>
<evidence type="ECO:0000259" key="16">
    <source>
        <dbReference type="SMART" id="SM01003"/>
    </source>
</evidence>
<dbReference type="EC" id="7.1.1.1" evidence="2"/>
<dbReference type="NCBIfam" id="NF006942">
    <property type="entry name" value="PRK09424.1"/>
    <property type="match status" value="1"/>
</dbReference>
<dbReference type="GO" id="GO:0005743">
    <property type="term" value="C:mitochondrial inner membrane"/>
    <property type="evidence" value="ECO:0007669"/>
    <property type="project" value="TreeGrafter"/>
</dbReference>
<dbReference type="SUPFAM" id="SSF52283">
    <property type="entry name" value="Formate/glycerate dehydrogenase catalytic domain-like"/>
    <property type="match status" value="1"/>
</dbReference>
<dbReference type="InterPro" id="IPR007698">
    <property type="entry name" value="AlaDH/PNT_NAD(H)-bd"/>
</dbReference>
<dbReference type="InterPro" id="IPR007886">
    <property type="entry name" value="AlaDH/PNT_N"/>
</dbReference>
<evidence type="ECO:0000256" key="7">
    <source>
        <dbReference type="ARBA" id="ARBA00022857"/>
    </source>
</evidence>
<dbReference type="InterPro" id="IPR029035">
    <property type="entry name" value="DHS-like_NAD/FAD-binding_dom"/>
</dbReference>
<reference evidence="17 18" key="1">
    <citation type="submission" date="2016-06" db="EMBL/GenBank/DDBJ databases">
        <authorList>
            <consortium name="Pathogen Informatics"/>
        </authorList>
    </citation>
    <scope>NUCLEOTIDE SEQUENCE [LARGE SCALE GENOMIC DNA]</scope>
    <source>
        <strain evidence="17">PmlGA01</strain>
    </source>
</reference>
<comment type="catalytic activity">
    <reaction evidence="12">
        <text>NAD(+) + NADPH + H(+)(in) = NADH + NADP(+) + H(+)(out)</text>
        <dbReference type="Rhea" id="RHEA:47992"/>
        <dbReference type="ChEBI" id="CHEBI:15378"/>
        <dbReference type="ChEBI" id="CHEBI:57540"/>
        <dbReference type="ChEBI" id="CHEBI:57783"/>
        <dbReference type="ChEBI" id="CHEBI:57945"/>
        <dbReference type="ChEBI" id="CHEBI:58349"/>
        <dbReference type="EC" id="7.1.1.1"/>
    </reaction>
</comment>
<dbReference type="SMART" id="SM01002">
    <property type="entry name" value="AlaDh_PNT_C"/>
    <property type="match status" value="1"/>
</dbReference>
<dbReference type="SUPFAM" id="SSF51735">
    <property type="entry name" value="NAD(P)-binding Rossmann-fold domains"/>
    <property type="match status" value="1"/>
</dbReference>
<dbReference type="CDD" id="cd05304">
    <property type="entry name" value="Rubrum_tdh"/>
    <property type="match status" value="1"/>
</dbReference>
<evidence type="ECO:0000256" key="10">
    <source>
        <dbReference type="ARBA" id="ARBA00023027"/>
    </source>
</evidence>
<dbReference type="GO" id="GO:0016491">
    <property type="term" value="F:oxidoreductase activity"/>
    <property type="evidence" value="ECO:0007669"/>
    <property type="project" value="InterPro"/>
</dbReference>
<feature type="transmembrane region" description="Helical" evidence="13">
    <location>
        <begin position="198"/>
        <end position="216"/>
    </location>
</feature>
<feature type="transmembrane region" description="Helical" evidence="13">
    <location>
        <begin position="1096"/>
        <end position="1116"/>
    </location>
</feature>
<feature type="transmembrane region" description="Helical" evidence="13">
    <location>
        <begin position="147"/>
        <end position="165"/>
    </location>
</feature>
<accession>A0A1C3L1I4</accession>
<dbReference type="GO" id="GO:0005886">
    <property type="term" value="C:plasma membrane"/>
    <property type="evidence" value="ECO:0007669"/>
    <property type="project" value="UniProtKB-SubCell"/>
</dbReference>
<evidence type="ECO:0000256" key="14">
    <source>
        <dbReference type="SAM" id="SignalP"/>
    </source>
</evidence>
<feature type="transmembrane region" description="Helical" evidence="13">
    <location>
        <begin position="171"/>
        <end position="191"/>
    </location>
</feature>
<keyword evidence="5 13" id="KW-0812">Transmembrane</keyword>
<feature type="signal peptide" evidence="14">
    <location>
        <begin position="1"/>
        <end position="23"/>
    </location>
</feature>
<keyword evidence="8" id="KW-1278">Translocase</keyword>
<dbReference type="InterPro" id="IPR034300">
    <property type="entry name" value="PNTB-like"/>
</dbReference>
<organism evidence="17 18">
    <name type="scientific">Plasmodium malariae</name>
    <dbReference type="NCBI Taxonomy" id="5858"/>
    <lineage>
        <taxon>Eukaryota</taxon>
        <taxon>Sar</taxon>
        <taxon>Alveolata</taxon>
        <taxon>Apicomplexa</taxon>
        <taxon>Aconoidasida</taxon>
        <taxon>Haemosporida</taxon>
        <taxon>Plasmodiidae</taxon>
        <taxon>Plasmodium</taxon>
        <taxon>Plasmodium (Plasmodium)</taxon>
    </lineage>
</organism>
<evidence type="ECO:0000256" key="6">
    <source>
        <dbReference type="ARBA" id="ARBA00022741"/>
    </source>
</evidence>
<name>A0A1C3L1I4_PLAMA</name>
<dbReference type="InterPro" id="IPR008143">
    <property type="entry name" value="Ala_DH/PNT_CS2"/>
</dbReference>
<evidence type="ECO:0000313" key="17">
    <source>
        <dbReference type="EMBL" id="SBT80402.1"/>
    </source>
</evidence>
<dbReference type="SUPFAM" id="SSF52467">
    <property type="entry name" value="DHS-like NAD/FAD-binding domain"/>
    <property type="match status" value="1"/>
</dbReference>
<dbReference type="Proteomes" id="UP000219799">
    <property type="component" value="Chromosome 12"/>
</dbReference>
<sequence>MKRTILGLLIFTFYSLIAEKANCKLNLRNSLKNYYNQEDNNNNNSNNFQIKLPIVNFPPNNSNKGNHKDNEDNNIDYSMINNKNYERYERYGKARNASGWDADQTELSSYSFVPSLLNAVYLFSSLCFILCLTGLNDHKTSKRGNVLGFIGIVAAILVTFSQVGFGFRYELFLLIVIPAIIIGLCIAHYVSMIQLPQLVALFHSFVGLAALFVGFSKYHSESFEKYGMSKIHLIELFLGTFIGAITFIGSLVAAGKLSGILDSKSLKLKIKKLVNIICVVVLIILGYYFITIPLVYLKTICLYISFLVELFLGFHLIASIGAADMPVVISALNSYSGFATAISGFLLHNNLLIISGSLIGSSGAILSYIMCIGMNRDIFNIILGGWDDDEELNSQSIQDKVISNNKKKNTVNSITHKYVAENLINAKNIIIVPGYGTAVSKCQRELAEICTILKTRKINVNFAIHPVAGRMPGHLNVLLAEANIPYNIVKEMDEINSFIANADIVLVVGANDIVNPSSLDPSSKIYGMPVIDVWKAKQVIILKRSLNTGYSCIDNPLFYFPNTYMLFGDAKHSTNQILSILNDYVSHKYPEVSLDNIKMAEQESDMFSFHSLSESSQSLGDAHIDEENYPMARRIIGLVKDDIKLEADDMREQILCEKEQGKEKIEKADINLSIVPLTPKFIPKLRRMGFRILVEKDIGTSILIDDEQYKKYGGEIVSREIIFKQSNIILKVDPPTKNFINEIPNNTVLISYFWPSINQKMLEQIVENKEKNNITYLAIDEVPRSTRAQKLDVRSSMSNLQGYRAVIESFFTLPRFSKSSITAAGKINPAKVFVIGAGVAGLQAIITAKSMGAIVYSYDSRSSTEEEVKSCGGIFVKIPMDEDEKKKKKINVDMNTNILSEEYLHIQRNLFKKIIKSCDILICSASNPGTTSPKLVTTDMIKLMKAGSVAVDLSTEFGDKINNWGGNIECSQSNKNIIINGVYVLGRDKIERNMPLQASDLFSMNMINLLEEMGGGLQFNVDISNDIIKSLVVIKGGNILYSPDKSVDKLIKSESVFISEQKDHTEDSSSTYSKKKQTVKYPNGARLTDKFIDSDPFFYISLMFVILITLLAGTIFSQSDLHQFFLFTLSIIVGYYCVWSITPSLHTPLMSVTNALSGVIIIGSMIEYGNDFKSLSSILSMIATFLSAVNLSGGFYITKRMLDMFFK</sequence>
<dbReference type="Pfam" id="PF02233">
    <property type="entry name" value="PNTB"/>
    <property type="match status" value="1"/>
</dbReference>
<evidence type="ECO:0000256" key="11">
    <source>
        <dbReference type="ARBA" id="ARBA00023136"/>
    </source>
</evidence>
<dbReference type="SMART" id="SM01003">
    <property type="entry name" value="AlaDh_PNT_N"/>
    <property type="match status" value="1"/>
</dbReference>
<keyword evidence="4" id="KW-0997">Cell inner membrane</keyword>
<evidence type="ECO:0000256" key="4">
    <source>
        <dbReference type="ARBA" id="ARBA00022519"/>
    </source>
</evidence>
<evidence type="ECO:0000256" key="2">
    <source>
        <dbReference type="ARBA" id="ARBA00012943"/>
    </source>
</evidence>